<evidence type="ECO:0000256" key="3">
    <source>
        <dbReference type="ARBA" id="ARBA00023237"/>
    </source>
</evidence>
<dbReference type="InterPro" id="IPR006665">
    <property type="entry name" value="OmpA-like"/>
</dbReference>
<organism evidence="8 9">
    <name type="scientific">Geomonas limicola</name>
    <dbReference type="NCBI Taxonomy" id="2740186"/>
    <lineage>
        <taxon>Bacteria</taxon>
        <taxon>Pseudomonadati</taxon>
        <taxon>Thermodesulfobacteriota</taxon>
        <taxon>Desulfuromonadia</taxon>
        <taxon>Geobacterales</taxon>
        <taxon>Geobacteraceae</taxon>
        <taxon>Geomonas</taxon>
    </lineage>
</organism>
<dbReference type="InterPro" id="IPR050330">
    <property type="entry name" value="Bact_OuterMem_StrucFunc"/>
</dbReference>
<evidence type="ECO:0000256" key="2">
    <source>
        <dbReference type="ARBA" id="ARBA00023136"/>
    </source>
</evidence>
<dbReference type="SUPFAM" id="SSF103088">
    <property type="entry name" value="OmpA-like"/>
    <property type="match status" value="1"/>
</dbReference>
<keyword evidence="2 4" id="KW-0472">Membrane</keyword>
<dbReference type="PROSITE" id="PS51123">
    <property type="entry name" value="OMPA_2"/>
    <property type="match status" value="1"/>
</dbReference>
<feature type="chain" id="PRO_5028407150" description="OmpA-like domain-containing protein" evidence="6">
    <location>
        <begin position="25"/>
        <end position="339"/>
    </location>
</feature>
<evidence type="ECO:0000259" key="7">
    <source>
        <dbReference type="PROSITE" id="PS51123"/>
    </source>
</evidence>
<feature type="domain" description="OmpA-like" evidence="7">
    <location>
        <begin position="222"/>
        <end position="339"/>
    </location>
</feature>
<evidence type="ECO:0000256" key="4">
    <source>
        <dbReference type="PROSITE-ProRule" id="PRU00473"/>
    </source>
</evidence>
<protein>
    <recommendedName>
        <fullName evidence="7">OmpA-like domain-containing protein</fullName>
    </recommendedName>
</protein>
<evidence type="ECO:0000256" key="6">
    <source>
        <dbReference type="SAM" id="SignalP"/>
    </source>
</evidence>
<gene>
    <name evidence="8" type="ORF">GMLC_26710</name>
</gene>
<dbReference type="Proteomes" id="UP000587586">
    <property type="component" value="Unassembled WGS sequence"/>
</dbReference>
<comment type="caution">
    <text evidence="8">The sequence shown here is derived from an EMBL/GenBank/DDBJ whole genome shotgun (WGS) entry which is preliminary data.</text>
</comment>
<evidence type="ECO:0000313" key="9">
    <source>
        <dbReference type="Proteomes" id="UP000587586"/>
    </source>
</evidence>
<name>A0A6V8N925_9BACT</name>
<sequence>MSKTGKALPVIFLVVSAVSLSGCASYEINTQRGNIPGLYIRQELQQADRAVEAARQAGKNQTCPAEFKAAEAARDKAYDVYRACHTEEGVALANEATAKAQALCPPQAPKVVPPPVEPPAPKPAPVAPAPVAPPPAPAPTDTLSVAPASIVKGESATLTWNSQNATRCQIAPGIGAVETSGSLKITPAEATRYELSCSGAGGSAVSTTEIAVTQPAPVVVPAPKLCSPTVVDVQFDTNKFDIKAKYHAELKKLADFLAEFPKAHGVIEGHTDSVGDQASNMKLSQRRADSVRNYLIKNFGVAPERLQAKGYGPTRPRATNKTAEGKAQNRRIEANFICD</sequence>
<evidence type="ECO:0000256" key="5">
    <source>
        <dbReference type="SAM" id="MobiDB-lite"/>
    </source>
</evidence>
<feature type="signal peptide" evidence="6">
    <location>
        <begin position="1"/>
        <end position="24"/>
    </location>
</feature>
<dbReference type="Pfam" id="PF00691">
    <property type="entry name" value="OmpA"/>
    <property type="match status" value="1"/>
</dbReference>
<dbReference type="PROSITE" id="PS51257">
    <property type="entry name" value="PROKAR_LIPOPROTEIN"/>
    <property type="match status" value="1"/>
</dbReference>
<feature type="region of interest" description="Disordered" evidence="5">
    <location>
        <begin position="307"/>
        <end position="326"/>
    </location>
</feature>
<accession>A0A6V8N925</accession>
<dbReference type="PRINTS" id="PR01021">
    <property type="entry name" value="OMPADOMAIN"/>
</dbReference>
<keyword evidence="9" id="KW-1185">Reference proteome</keyword>
<evidence type="ECO:0000313" key="8">
    <source>
        <dbReference type="EMBL" id="GFO69092.1"/>
    </source>
</evidence>
<comment type="subcellular location">
    <subcellularLocation>
        <location evidence="1">Cell outer membrane</location>
    </subcellularLocation>
</comment>
<reference evidence="9" key="1">
    <citation type="submission" date="2020-06" db="EMBL/GenBank/DDBJ databases">
        <title>Draft genomic sequecing of Geomonas sp. Red745.</title>
        <authorList>
            <person name="Itoh H."/>
            <person name="Xu Z.X."/>
            <person name="Ushijima N."/>
            <person name="Masuda Y."/>
            <person name="Shiratori Y."/>
            <person name="Senoo K."/>
        </authorList>
    </citation>
    <scope>NUCLEOTIDE SEQUENCE [LARGE SCALE GENOMIC DNA]</scope>
    <source>
        <strain evidence="9">Red745</strain>
    </source>
</reference>
<keyword evidence="3" id="KW-0998">Cell outer membrane</keyword>
<dbReference type="CDD" id="cd07185">
    <property type="entry name" value="OmpA_C-like"/>
    <property type="match status" value="1"/>
</dbReference>
<proteinExistence type="predicted"/>
<evidence type="ECO:0000256" key="1">
    <source>
        <dbReference type="ARBA" id="ARBA00004442"/>
    </source>
</evidence>
<keyword evidence="6" id="KW-0732">Signal</keyword>
<dbReference type="PANTHER" id="PTHR30329:SF21">
    <property type="entry name" value="LIPOPROTEIN YIAD-RELATED"/>
    <property type="match status" value="1"/>
</dbReference>
<dbReference type="GO" id="GO:0009279">
    <property type="term" value="C:cell outer membrane"/>
    <property type="evidence" value="ECO:0007669"/>
    <property type="project" value="UniProtKB-SubCell"/>
</dbReference>
<dbReference type="EMBL" id="BLXZ01000005">
    <property type="protein sequence ID" value="GFO69092.1"/>
    <property type="molecule type" value="Genomic_DNA"/>
</dbReference>
<dbReference type="PANTHER" id="PTHR30329">
    <property type="entry name" value="STATOR ELEMENT OF FLAGELLAR MOTOR COMPLEX"/>
    <property type="match status" value="1"/>
</dbReference>
<dbReference type="AlphaFoldDB" id="A0A6V8N925"/>
<dbReference type="InterPro" id="IPR036737">
    <property type="entry name" value="OmpA-like_sf"/>
</dbReference>
<feature type="compositionally biased region" description="Pro residues" evidence="5">
    <location>
        <begin position="114"/>
        <end position="138"/>
    </location>
</feature>
<feature type="region of interest" description="Disordered" evidence="5">
    <location>
        <begin position="114"/>
        <end position="140"/>
    </location>
</feature>
<dbReference type="Gene3D" id="3.30.1330.60">
    <property type="entry name" value="OmpA-like domain"/>
    <property type="match status" value="1"/>
</dbReference>
<dbReference type="InterPro" id="IPR006664">
    <property type="entry name" value="OMP_bac"/>
</dbReference>